<feature type="compositionally biased region" description="Polar residues" evidence="1">
    <location>
        <begin position="12"/>
        <end position="28"/>
    </location>
</feature>
<protein>
    <submittedName>
        <fullName evidence="2">Uncharacterized protein</fullName>
    </submittedName>
</protein>
<dbReference type="Proteomes" id="UP001374803">
    <property type="component" value="Chromosome"/>
</dbReference>
<evidence type="ECO:0000313" key="2">
    <source>
        <dbReference type="EMBL" id="WXB09265.1"/>
    </source>
</evidence>
<keyword evidence="3" id="KW-1185">Reference proteome</keyword>
<dbReference type="EMBL" id="CP089983">
    <property type="protein sequence ID" value="WXB09265.1"/>
    <property type="molecule type" value="Genomic_DNA"/>
</dbReference>
<feature type="region of interest" description="Disordered" evidence="1">
    <location>
        <begin position="1"/>
        <end position="74"/>
    </location>
</feature>
<evidence type="ECO:0000256" key="1">
    <source>
        <dbReference type="SAM" id="MobiDB-lite"/>
    </source>
</evidence>
<feature type="compositionally biased region" description="Acidic residues" evidence="1">
    <location>
        <begin position="59"/>
        <end position="74"/>
    </location>
</feature>
<proteinExistence type="predicted"/>
<name>A0ABZ2LFV6_9BACT</name>
<organism evidence="2 3">
    <name type="scientific">Pendulispora rubella</name>
    <dbReference type="NCBI Taxonomy" id="2741070"/>
    <lineage>
        <taxon>Bacteria</taxon>
        <taxon>Pseudomonadati</taxon>
        <taxon>Myxococcota</taxon>
        <taxon>Myxococcia</taxon>
        <taxon>Myxococcales</taxon>
        <taxon>Sorangiineae</taxon>
        <taxon>Pendulisporaceae</taxon>
        <taxon>Pendulispora</taxon>
    </lineage>
</organism>
<gene>
    <name evidence="2" type="ORF">LVJ94_18765</name>
</gene>
<dbReference type="RefSeq" id="WP_394838936.1">
    <property type="nucleotide sequence ID" value="NZ_CP089929.1"/>
</dbReference>
<sequence>MSNQPKHHTDELTSSPSERGTLAGNGSRTLKLVSVKTYATDPNRVKQLVVNNADRREEGPEDNDEGEEDASHDE</sequence>
<accession>A0ABZ2LFV6</accession>
<reference evidence="2" key="1">
    <citation type="submission" date="2021-12" db="EMBL/GenBank/DDBJ databases">
        <title>Discovery of the Pendulisporaceae a myxobacterial family with distinct sporulation behavior and unique specialized metabolism.</title>
        <authorList>
            <person name="Garcia R."/>
            <person name="Popoff A."/>
            <person name="Bader C.D."/>
            <person name="Loehr J."/>
            <person name="Walesch S."/>
            <person name="Walt C."/>
            <person name="Boldt J."/>
            <person name="Bunk B."/>
            <person name="Haeckl F.J.F.P.J."/>
            <person name="Gunesch A.P."/>
            <person name="Birkelbach J."/>
            <person name="Nuebel U."/>
            <person name="Pietschmann T."/>
            <person name="Bach T."/>
            <person name="Mueller R."/>
        </authorList>
    </citation>
    <scope>NUCLEOTIDE SEQUENCE</scope>
    <source>
        <strain evidence="2">MSr11367</strain>
    </source>
</reference>
<evidence type="ECO:0000313" key="3">
    <source>
        <dbReference type="Proteomes" id="UP001374803"/>
    </source>
</evidence>